<feature type="compositionally biased region" description="Polar residues" evidence="1">
    <location>
        <begin position="153"/>
        <end position="162"/>
    </location>
</feature>
<proteinExistence type="predicted"/>
<gene>
    <name evidence="2" type="ORF">PVMG_01432</name>
</gene>
<protein>
    <submittedName>
        <fullName evidence="2">Uncharacterized protein</fullName>
    </submittedName>
</protein>
<accession>A0A0J9TCV6</accession>
<evidence type="ECO:0000256" key="1">
    <source>
        <dbReference type="SAM" id="MobiDB-lite"/>
    </source>
</evidence>
<reference evidence="2 3" key="1">
    <citation type="submission" date="2011-08" db="EMBL/GenBank/DDBJ databases">
        <title>The Genome Sequence of Plasmodium vivax Mauritania I.</title>
        <authorList>
            <consortium name="The Broad Institute Genome Sequencing Platform"/>
            <consortium name="The Broad Institute Genome Sequencing Center for Infectious Disease"/>
            <person name="Neafsey D."/>
            <person name="Carlton J."/>
            <person name="Barnwell J."/>
            <person name="Collins W."/>
            <person name="Escalante A."/>
            <person name="Mullikin J."/>
            <person name="Saul A."/>
            <person name="Guigo R."/>
            <person name="Camara F."/>
            <person name="Young S.K."/>
            <person name="Zeng Q."/>
            <person name="Gargeya S."/>
            <person name="Fitzgerald M."/>
            <person name="Haas B."/>
            <person name="Abouelleil A."/>
            <person name="Alvarado L."/>
            <person name="Arachchi H.M."/>
            <person name="Berlin A."/>
            <person name="Brown A."/>
            <person name="Chapman S.B."/>
            <person name="Chen Z."/>
            <person name="Dunbar C."/>
            <person name="Freedman E."/>
            <person name="Gearin G."/>
            <person name="Gellesch M."/>
            <person name="Goldberg J."/>
            <person name="Griggs A."/>
            <person name="Gujja S."/>
            <person name="Heiman D."/>
            <person name="Howarth C."/>
            <person name="Larson L."/>
            <person name="Lui A."/>
            <person name="MacDonald P.J.P."/>
            <person name="Montmayeur A."/>
            <person name="Murphy C."/>
            <person name="Neiman D."/>
            <person name="Pearson M."/>
            <person name="Priest M."/>
            <person name="Roberts A."/>
            <person name="Saif S."/>
            <person name="Shea T."/>
            <person name="Shenoy N."/>
            <person name="Sisk P."/>
            <person name="Stolte C."/>
            <person name="Sykes S."/>
            <person name="Wortman J."/>
            <person name="Nusbaum C."/>
            <person name="Birren B."/>
        </authorList>
    </citation>
    <scope>NUCLEOTIDE SEQUENCE [LARGE SCALE GENOMIC DNA]</scope>
    <source>
        <strain evidence="2 3">Mauritania I</strain>
    </source>
</reference>
<dbReference type="AlphaFoldDB" id="A0A0J9TCV6"/>
<feature type="compositionally biased region" description="Basic and acidic residues" evidence="1">
    <location>
        <begin position="28"/>
        <end position="42"/>
    </location>
</feature>
<feature type="compositionally biased region" description="Polar residues" evidence="1">
    <location>
        <begin position="77"/>
        <end position="136"/>
    </location>
</feature>
<feature type="compositionally biased region" description="Polar residues" evidence="1">
    <location>
        <begin position="177"/>
        <end position="187"/>
    </location>
</feature>
<name>A0A0J9TCV6_PLAVI</name>
<evidence type="ECO:0000313" key="2">
    <source>
        <dbReference type="EMBL" id="KMZ92846.1"/>
    </source>
</evidence>
<feature type="region of interest" description="Disordered" evidence="1">
    <location>
        <begin position="153"/>
        <end position="199"/>
    </location>
</feature>
<evidence type="ECO:0000313" key="3">
    <source>
        <dbReference type="Proteomes" id="UP000053776"/>
    </source>
</evidence>
<organism evidence="2 3">
    <name type="scientific">Plasmodium vivax Mauritania I</name>
    <dbReference type="NCBI Taxonomy" id="1035515"/>
    <lineage>
        <taxon>Eukaryota</taxon>
        <taxon>Sar</taxon>
        <taxon>Alveolata</taxon>
        <taxon>Apicomplexa</taxon>
        <taxon>Aconoidasida</taxon>
        <taxon>Haemosporida</taxon>
        <taxon>Plasmodiidae</taxon>
        <taxon>Plasmodium</taxon>
        <taxon>Plasmodium (Plasmodium)</taxon>
    </lineage>
</organism>
<dbReference type="EMBL" id="KQ235063">
    <property type="protein sequence ID" value="KMZ92846.1"/>
    <property type="molecule type" value="Genomic_DNA"/>
</dbReference>
<feature type="region of interest" description="Disordered" evidence="1">
    <location>
        <begin position="12"/>
        <end position="141"/>
    </location>
</feature>
<sequence length="319" mass="34799">MAECIEYRKCVHNRTRPVKNTVTSERASAGKDKQQSRRDSKTSKPGVSQIKGPPGQDQNPTDGKALTKAKPMPQNADGMNSPRNSGENQAEATKQIANPPSTTSGTIETQKQKILQSVHPQVSETDPHLSGSSKGTPNEEDDLFKSTQLRDLGKSISQSDPPNGQIAEGHGVKNQERGGSTPVTKISATGDHADKGVDTDACSKILDGKKTCDEKAVTKDSNPVTSYDASTDLDTTLEEYVCSEDNFDELFFTQLHRGEARDREIHSSTESGNPKLGIVPNTTVLNAMLLNMNHLHKKKYAVKNIKPKIKYQLVNIHIK</sequence>
<dbReference type="Proteomes" id="UP000053776">
    <property type="component" value="Unassembled WGS sequence"/>
</dbReference>